<proteinExistence type="inferred from homology"/>
<comment type="similarity">
    <text evidence="1">Belongs to the short-chain dehydrogenases/reductases (SDR) family.</text>
</comment>
<sequence length="607" mass="63247">MRVVITGGAGYLGQCLARGILRRGALRTHKHGETKVSSIVLADRAAPTRWHHEEVQEKTKLMIGDVGDAAFVDSLLADATDVSIFHMGAVMSGDGERDFDGCIRTNLHGTINVLEAARRAPGRPKVVYASAGATLGAGAPTDWVTSQDVVGDFSRATPHTTYGATKACGELLLADYSRRGFLDGRGLRLPTICVRAGAPNAATTGCFSSVVRETLAGRDTVLPIAPDIIHAVAGTQNCVNGLIDLHDAPNADDVLGFDRTVFLPACPVTLDELHAATVAACAPEDRKKLGRVSYAVDEALSAAVGSFPSRIDSTRAEALGLAPAAPPAALVREYCETFPGDLAVGVNANDETTVAEDDDDVAVAVVTGGGSGIGRAVAIRLARGGWAGGRRVRVVIAGRRAKALEETKALCGPDADVVCVPTDVTRERDVTRLFARSKRCDLLFNNAGVNVGPTSVEAMSLSDWRWVVGTNLDAAFHVAREAFKLMTTHGGGRIVNNGSVSAAAPRPGSVAYTASKHAVTGLTKSLALDGRPFDIAAGQIDFGNVVSAISDGMATGMPQADGSVRPEARMEASDAADAVFYMASLPLSANVLQMTVMASKMPLVGRG</sequence>
<dbReference type="AlphaFoldDB" id="A0A8J2SV42"/>
<dbReference type="Gene3D" id="3.40.50.720">
    <property type="entry name" value="NAD(P)-binding Rossmann-like Domain"/>
    <property type="match status" value="2"/>
</dbReference>
<dbReference type="GO" id="GO:0016491">
    <property type="term" value="F:oxidoreductase activity"/>
    <property type="evidence" value="ECO:0007669"/>
    <property type="project" value="UniProtKB-KW"/>
</dbReference>
<reference evidence="4" key="1">
    <citation type="submission" date="2021-11" db="EMBL/GenBank/DDBJ databases">
        <authorList>
            <consortium name="Genoscope - CEA"/>
            <person name="William W."/>
        </authorList>
    </citation>
    <scope>NUCLEOTIDE SEQUENCE</scope>
</reference>
<dbReference type="PANTHER" id="PTHR43669:SF12">
    <property type="entry name" value="BLR5618 PROTEIN"/>
    <property type="match status" value="1"/>
</dbReference>
<evidence type="ECO:0000256" key="1">
    <source>
        <dbReference type="ARBA" id="ARBA00006484"/>
    </source>
</evidence>
<dbReference type="PANTHER" id="PTHR43669">
    <property type="entry name" value="5-KETO-D-GLUCONATE 5-REDUCTASE"/>
    <property type="match status" value="1"/>
</dbReference>
<keyword evidence="5" id="KW-1185">Reference proteome</keyword>
<dbReference type="EMBL" id="CAKKNE010000004">
    <property type="protein sequence ID" value="CAH0374367.1"/>
    <property type="molecule type" value="Genomic_DNA"/>
</dbReference>
<dbReference type="PROSITE" id="PS00061">
    <property type="entry name" value="ADH_SHORT"/>
    <property type="match status" value="1"/>
</dbReference>
<dbReference type="Pfam" id="PF00106">
    <property type="entry name" value="adh_short"/>
    <property type="match status" value="1"/>
</dbReference>
<keyword evidence="2" id="KW-0560">Oxidoreductase</keyword>
<evidence type="ECO:0000313" key="4">
    <source>
        <dbReference type="EMBL" id="CAH0374367.1"/>
    </source>
</evidence>
<dbReference type="CDD" id="cd05233">
    <property type="entry name" value="SDR_c"/>
    <property type="match status" value="1"/>
</dbReference>
<dbReference type="InterPro" id="IPR002347">
    <property type="entry name" value="SDR_fam"/>
</dbReference>
<dbReference type="SUPFAM" id="SSF51735">
    <property type="entry name" value="NAD(P)-binding Rossmann-fold domains"/>
    <property type="match status" value="2"/>
</dbReference>
<gene>
    <name evidence="4" type="ORF">PECAL_4P16430</name>
</gene>
<dbReference type="InterPro" id="IPR020904">
    <property type="entry name" value="Sc_DH/Rdtase_CS"/>
</dbReference>
<protein>
    <recommendedName>
        <fullName evidence="3">NAD-dependent epimerase/dehydratase domain-containing protein</fullName>
    </recommendedName>
</protein>
<dbReference type="InterPro" id="IPR001509">
    <property type="entry name" value="Epimerase_deHydtase"/>
</dbReference>
<dbReference type="Gene3D" id="3.90.25.10">
    <property type="entry name" value="UDP-galactose 4-epimerase, domain 1"/>
    <property type="match status" value="1"/>
</dbReference>
<evidence type="ECO:0000256" key="2">
    <source>
        <dbReference type="ARBA" id="ARBA00023002"/>
    </source>
</evidence>
<evidence type="ECO:0000313" key="5">
    <source>
        <dbReference type="Proteomes" id="UP000789595"/>
    </source>
</evidence>
<dbReference type="Pfam" id="PF01370">
    <property type="entry name" value="Epimerase"/>
    <property type="match status" value="1"/>
</dbReference>
<dbReference type="InterPro" id="IPR036291">
    <property type="entry name" value="NAD(P)-bd_dom_sf"/>
</dbReference>
<evidence type="ECO:0000259" key="3">
    <source>
        <dbReference type="Pfam" id="PF01370"/>
    </source>
</evidence>
<dbReference type="Proteomes" id="UP000789595">
    <property type="component" value="Unassembled WGS sequence"/>
</dbReference>
<dbReference type="OrthoDB" id="1933717at2759"/>
<comment type="caution">
    <text evidence="4">The sequence shown here is derived from an EMBL/GenBank/DDBJ whole genome shotgun (WGS) entry which is preliminary data.</text>
</comment>
<name>A0A8J2SV42_9STRA</name>
<dbReference type="PRINTS" id="PR00080">
    <property type="entry name" value="SDRFAMILY"/>
</dbReference>
<feature type="domain" description="NAD-dependent epimerase/dehydratase" evidence="3">
    <location>
        <begin position="3"/>
        <end position="219"/>
    </location>
</feature>
<organism evidence="4 5">
    <name type="scientific">Pelagomonas calceolata</name>
    <dbReference type="NCBI Taxonomy" id="35677"/>
    <lineage>
        <taxon>Eukaryota</taxon>
        <taxon>Sar</taxon>
        <taxon>Stramenopiles</taxon>
        <taxon>Ochrophyta</taxon>
        <taxon>Pelagophyceae</taxon>
        <taxon>Pelagomonadales</taxon>
        <taxon>Pelagomonadaceae</taxon>
        <taxon>Pelagomonas</taxon>
    </lineage>
</organism>
<dbReference type="PRINTS" id="PR00081">
    <property type="entry name" value="GDHRDH"/>
</dbReference>
<accession>A0A8J2SV42</accession>